<evidence type="ECO:0000313" key="15">
    <source>
        <dbReference type="Proteomes" id="UP000824201"/>
    </source>
</evidence>
<comment type="caution">
    <text evidence="14">The sequence shown here is derived from an EMBL/GenBank/DDBJ whole genome shotgun (WGS) entry which is preliminary data.</text>
</comment>
<dbReference type="InterPro" id="IPR050515">
    <property type="entry name" value="Beta-lactam/transpept"/>
</dbReference>
<dbReference type="Pfam" id="PF00905">
    <property type="entry name" value="Transpeptidase"/>
    <property type="match status" value="1"/>
</dbReference>
<dbReference type="GO" id="GO:0071972">
    <property type="term" value="F:peptidoglycan L,D-transpeptidase activity"/>
    <property type="evidence" value="ECO:0007669"/>
    <property type="project" value="TreeGrafter"/>
</dbReference>
<evidence type="ECO:0000256" key="2">
    <source>
        <dbReference type="ARBA" id="ARBA00004236"/>
    </source>
</evidence>
<keyword evidence="10" id="KW-0961">Cell wall biogenesis/degradation</keyword>
<dbReference type="EMBL" id="DVHN01000016">
    <property type="protein sequence ID" value="HIR87620.1"/>
    <property type="molecule type" value="Genomic_DNA"/>
</dbReference>
<keyword evidence="7" id="KW-0573">Peptidoglycan synthesis</keyword>
<dbReference type="InterPro" id="IPR001460">
    <property type="entry name" value="PCN-bd_Tpept"/>
</dbReference>
<dbReference type="GO" id="GO:0008360">
    <property type="term" value="P:regulation of cell shape"/>
    <property type="evidence" value="ECO:0007669"/>
    <property type="project" value="UniProtKB-KW"/>
</dbReference>
<keyword evidence="4" id="KW-1003">Cell membrane</keyword>
<dbReference type="PANTHER" id="PTHR30627">
    <property type="entry name" value="PEPTIDOGLYCAN D,D-TRANSPEPTIDASE"/>
    <property type="match status" value="1"/>
</dbReference>
<dbReference type="AlphaFoldDB" id="A0A9D1ECF7"/>
<proteinExistence type="inferred from homology"/>
<keyword evidence="5 11" id="KW-0812">Transmembrane</keyword>
<evidence type="ECO:0000256" key="3">
    <source>
        <dbReference type="ARBA" id="ARBA00007171"/>
    </source>
</evidence>
<dbReference type="SUPFAM" id="SSF56601">
    <property type="entry name" value="beta-lactamase/transpeptidase-like"/>
    <property type="match status" value="1"/>
</dbReference>
<organism evidence="14 15">
    <name type="scientific">Candidatus Fimimorpha faecalis</name>
    <dbReference type="NCBI Taxonomy" id="2840824"/>
    <lineage>
        <taxon>Bacteria</taxon>
        <taxon>Bacillati</taxon>
        <taxon>Bacillota</taxon>
        <taxon>Clostridia</taxon>
        <taxon>Eubacteriales</taxon>
        <taxon>Candidatus Fimimorpha</taxon>
    </lineage>
</organism>
<dbReference type="Gene3D" id="3.40.710.10">
    <property type="entry name" value="DD-peptidase/beta-lactamase superfamily"/>
    <property type="match status" value="1"/>
</dbReference>
<dbReference type="GO" id="GO:0005886">
    <property type="term" value="C:plasma membrane"/>
    <property type="evidence" value="ECO:0007669"/>
    <property type="project" value="UniProtKB-SubCell"/>
</dbReference>
<dbReference type="InterPro" id="IPR036138">
    <property type="entry name" value="PBP_dimer_sf"/>
</dbReference>
<keyword evidence="8 11" id="KW-1133">Transmembrane helix</keyword>
<dbReference type="GO" id="GO:0009252">
    <property type="term" value="P:peptidoglycan biosynthetic process"/>
    <property type="evidence" value="ECO:0007669"/>
    <property type="project" value="UniProtKB-KW"/>
</dbReference>
<dbReference type="InterPro" id="IPR005311">
    <property type="entry name" value="PBP_dimer"/>
</dbReference>
<evidence type="ECO:0000259" key="13">
    <source>
        <dbReference type="Pfam" id="PF03717"/>
    </source>
</evidence>
<comment type="similarity">
    <text evidence="3">Belongs to the transpeptidase family.</text>
</comment>
<evidence type="ECO:0000256" key="11">
    <source>
        <dbReference type="SAM" id="Phobius"/>
    </source>
</evidence>
<reference evidence="14" key="1">
    <citation type="submission" date="2020-10" db="EMBL/GenBank/DDBJ databases">
        <authorList>
            <person name="Gilroy R."/>
        </authorList>
    </citation>
    <scope>NUCLEOTIDE SEQUENCE</scope>
    <source>
        <strain evidence="14">ChiW13-3771</strain>
    </source>
</reference>
<evidence type="ECO:0000256" key="8">
    <source>
        <dbReference type="ARBA" id="ARBA00022989"/>
    </source>
</evidence>
<protein>
    <submittedName>
        <fullName evidence="14">Penicillin-binding protein</fullName>
    </submittedName>
</protein>
<evidence type="ECO:0000259" key="12">
    <source>
        <dbReference type="Pfam" id="PF00905"/>
    </source>
</evidence>
<keyword evidence="6" id="KW-0133">Cell shape</keyword>
<evidence type="ECO:0000256" key="4">
    <source>
        <dbReference type="ARBA" id="ARBA00022475"/>
    </source>
</evidence>
<feature type="transmembrane region" description="Helical" evidence="11">
    <location>
        <begin position="21"/>
        <end position="45"/>
    </location>
</feature>
<dbReference type="Gene3D" id="3.90.1310.10">
    <property type="entry name" value="Penicillin-binding protein 2a (Domain 2)"/>
    <property type="match status" value="1"/>
</dbReference>
<sequence length="961" mass="107924">MSEKNSEKKNKQSRRKILETLNSRILILGIIGIGMVVILVGRLFFLQVIQGSQHYEDYVQITKRDLSIEAPRGRILDCNGKVLAENQQKYSVAIRDTGEYSQTNGEFNEMILRLIELLDRFGASIETPIPVTINEHNEFVFNETSSSAVRRFIRDVYGNDKIEELEEQGEDPYSYTAEVVMERLKTNVYNFTSRWPAGEQLDKETVLKLCNIRYAMSANAYTRYQSTVISSDISEDVKVAVLEDQSNLKGVEIKEELVRVYPNAEYFSHILGYTGKASTEELETLQETDDSYVLGDVVGRAGIEQAYESELRGTKGNQSVYLNNVGMILDTISKTDPVNGNDLQLTIDSDLQIAVYNMLEQRMAAVVAEKLIMGDFTPTTSTSADDFKIPVKDAYFQMFNNNILTLEEFEAADATEVEKSIYTKFSARQQEILAEITNQLTTTPKAVSEQSEEMQEYLNYIYEMLASSDSNEEILSDVNYSRDEYQDMSVNQFLHQALTEGWLDPAKLDTENKYSNVDEWYGQVVDYILKRLPEDNGFSKLIYKYLIENEVISGNEVCLALFDQGILEQDAAAIEQLKTGNEETAYNFMKEKIVKVEITPTQLALDPCAGSAVVVDKNTGEIRALVSYPGYDLNRMSGTVDADYYRQLLEDLSSPLYNRATQTRTAPGSTFKLITSTAALMEGIVDTNTQIRCTGIFDKLNHPRCWIYRDQGLTHGLLNVSGAIKNSCNIFFYECGYRLSQDETGAYKPSLGLEKLNKYASLYGFDSTTGLEIVENQSKISDDLPVPSAIGQGNNNFTAVAIARYITAIATRGSVYEFHLLDKVLDTDGNVIRDDAPQIVRQLDFPDTLWDALYEGMYGVTHDSGSAGYLFEDLYVDIAGKSGTAQENLLRGSHGLFVSFGPYENPEIVTTVSMQNAYTSGNAALVTKDIYRYQEGILTLDDIMTSAERSLNEEKTQSLSD</sequence>
<evidence type="ECO:0000256" key="1">
    <source>
        <dbReference type="ARBA" id="ARBA00004167"/>
    </source>
</evidence>
<evidence type="ECO:0000313" key="14">
    <source>
        <dbReference type="EMBL" id="HIR87620.1"/>
    </source>
</evidence>
<feature type="domain" description="Penicillin-binding protein transpeptidase" evidence="12">
    <location>
        <begin position="610"/>
        <end position="930"/>
    </location>
</feature>
<keyword evidence="9 11" id="KW-0472">Membrane</keyword>
<accession>A0A9D1ECF7</accession>
<dbReference type="InterPro" id="IPR012338">
    <property type="entry name" value="Beta-lactam/transpept-like"/>
</dbReference>
<evidence type="ECO:0000256" key="7">
    <source>
        <dbReference type="ARBA" id="ARBA00022984"/>
    </source>
</evidence>
<reference evidence="14" key="2">
    <citation type="journal article" date="2021" name="PeerJ">
        <title>Extensive microbial diversity within the chicken gut microbiome revealed by metagenomics and culture.</title>
        <authorList>
            <person name="Gilroy R."/>
            <person name="Ravi A."/>
            <person name="Getino M."/>
            <person name="Pursley I."/>
            <person name="Horton D.L."/>
            <person name="Alikhan N.F."/>
            <person name="Baker D."/>
            <person name="Gharbi K."/>
            <person name="Hall N."/>
            <person name="Watson M."/>
            <person name="Adriaenssens E.M."/>
            <person name="Foster-Nyarko E."/>
            <person name="Jarju S."/>
            <person name="Secka A."/>
            <person name="Antonio M."/>
            <person name="Oren A."/>
            <person name="Chaudhuri R.R."/>
            <person name="La Ragione R."/>
            <person name="Hildebrand F."/>
            <person name="Pallen M.J."/>
        </authorList>
    </citation>
    <scope>NUCLEOTIDE SEQUENCE</scope>
    <source>
        <strain evidence="14">ChiW13-3771</strain>
    </source>
</reference>
<dbReference type="PANTHER" id="PTHR30627:SF2">
    <property type="entry name" value="PEPTIDOGLYCAN D,D-TRANSPEPTIDASE MRDA"/>
    <property type="match status" value="1"/>
</dbReference>
<gene>
    <name evidence="14" type="ORF">IAC96_01595</name>
</gene>
<evidence type="ECO:0000256" key="5">
    <source>
        <dbReference type="ARBA" id="ARBA00022692"/>
    </source>
</evidence>
<name>A0A9D1ECF7_9FIRM</name>
<dbReference type="SUPFAM" id="SSF56519">
    <property type="entry name" value="Penicillin binding protein dimerisation domain"/>
    <property type="match status" value="1"/>
</dbReference>
<evidence type="ECO:0000256" key="10">
    <source>
        <dbReference type="ARBA" id="ARBA00023316"/>
    </source>
</evidence>
<dbReference type="Proteomes" id="UP000824201">
    <property type="component" value="Unassembled WGS sequence"/>
</dbReference>
<feature type="domain" description="Penicillin-binding protein dimerisation" evidence="13">
    <location>
        <begin position="68"/>
        <end position="332"/>
    </location>
</feature>
<comment type="subcellular location">
    <subcellularLocation>
        <location evidence="2">Cell membrane</location>
    </subcellularLocation>
    <subcellularLocation>
        <location evidence="1">Membrane</location>
        <topology evidence="1">Single-pass membrane protein</topology>
    </subcellularLocation>
</comment>
<evidence type="ECO:0000256" key="6">
    <source>
        <dbReference type="ARBA" id="ARBA00022960"/>
    </source>
</evidence>
<dbReference type="GO" id="GO:0008658">
    <property type="term" value="F:penicillin binding"/>
    <property type="evidence" value="ECO:0007669"/>
    <property type="project" value="InterPro"/>
</dbReference>
<dbReference type="GO" id="GO:0071555">
    <property type="term" value="P:cell wall organization"/>
    <property type="evidence" value="ECO:0007669"/>
    <property type="project" value="UniProtKB-KW"/>
</dbReference>
<evidence type="ECO:0000256" key="9">
    <source>
        <dbReference type="ARBA" id="ARBA00023136"/>
    </source>
</evidence>
<dbReference type="Pfam" id="PF03717">
    <property type="entry name" value="PBP_dimer"/>
    <property type="match status" value="1"/>
</dbReference>
<dbReference type="Gene3D" id="1.10.10.1230">
    <property type="entry name" value="Penicillin-binding protein, N-terminal non-catalytic domain, head sub-domain"/>
    <property type="match status" value="1"/>
</dbReference>